<reference evidence="3 4" key="1">
    <citation type="journal article" date="2016" name="Proc. Natl. Acad. Sci. U.S.A.">
        <title>Comparative genomics of biotechnologically important yeasts.</title>
        <authorList>
            <person name="Riley R."/>
            <person name="Haridas S."/>
            <person name="Wolfe K.H."/>
            <person name="Lopes M.R."/>
            <person name="Hittinger C.T."/>
            <person name="Goeker M."/>
            <person name="Salamov A.A."/>
            <person name="Wisecaver J.H."/>
            <person name="Long T.M."/>
            <person name="Calvey C.H."/>
            <person name="Aerts A.L."/>
            <person name="Barry K.W."/>
            <person name="Choi C."/>
            <person name="Clum A."/>
            <person name="Coughlan A.Y."/>
            <person name="Deshpande S."/>
            <person name="Douglass A.P."/>
            <person name="Hanson S.J."/>
            <person name="Klenk H.-P."/>
            <person name="LaButti K.M."/>
            <person name="Lapidus A."/>
            <person name="Lindquist E.A."/>
            <person name="Lipzen A.M."/>
            <person name="Meier-Kolthoff J.P."/>
            <person name="Ohm R.A."/>
            <person name="Otillar R.P."/>
            <person name="Pangilinan J.L."/>
            <person name="Peng Y."/>
            <person name="Rokas A."/>
            <person name="Rosa C.A."/>
            <person name="Scheuner C."/>
            <person name="Sibirny A.A."/>
            <person name="Slot J.C."/>
            <person name="Stielow J.B."/>
            <person name="Sun H."/>
            <person name="Kurtzman C.P."/>
            <person name="Blackwell M."/>
            <person name="Grigoriev I.V."/>
            <person name="Jeffries T.W."/>
        </authorList>
    </citation>
    <scope>NUCLEOTIDE SEQUENCE [LARGE SCALE GENOMIC DNA]</scope>
    <source>
        <strain evidence="4">ATCC 18201 / CBS 1600 / BCRC 20928 / JCM 3617 / NBRC 0987 / NRRL Y-1542</strain>
    </source>
</reference>
<evidence type="ECO:0000313" key="3">
    <source>
        <dbReference type="EMBL" id="ODV71218.1"/>
    </source>
</evidence>
<dbReference type="RefSeq" id="XP_020068257.1">
    <property type="nucleotide sequence ID" value="XM_020217685.1"/>
</dbReference>
<dbReference type="AlphaFoldDB" id="A0A1E4RVF0"/>
<name>A0A1E4RVF0_CYBJN</name>
<keyword evidence="1" id="KW-0175">Coiled coil</keyword>
<accession>A0A1E4RVF0</accession>
<feature type="compositionally biased region" description="Polar residues" evidence="2">
    <location>
        <begin position="127"/>
        <end position="136"/>
    </location>
</feature>
<dbReference type="GeneID" id="30992081"/>
<evidence type="ECO:0000256" key="2">
    <source>
        <dbReference type="SAM" id="MobiDB-lite"/>
    </source>
</evidence>
<protein>
    <submittedName>
        <fullName evidence="3">Uncharacterized protein</fullName>
    </submittedName>
</protein>
<feature type="region of interest" description="Disordered" evidence="2">
    <location>
        <begin position="118"/>
        <end position="151"/>
    </location>
</feature>
<keyword evidence="4" id="KW-1185">Reference proteome</keyword>
<dbReference type="Proteomes" id="UP000094389">
    <property type="component" value="Unassembled WGS sequence"/>
</dbReference>
<gene>
    <name evidence="3" type="ORF">CYBJADRAFT_37852</name>
</gene>
<evidence type="ECO:0000313" key="4">
    <source>
        <dbReference type="Proteomes" id="UP000094389"/>
    </source>
</evidence>
<proteinExistence type="predicted"/>
<evidence type="ECO:0000256" key="1">
    <source>
        <dbReference type="SAM" id="Coils"/>
    </source>
</evidence>
<dbReference type="EMBL" id="KV453943">
    <property type="protein sequence ID" value="ODV71218.1"/>
    <property type="molecule type" value="Genomic_DNA"/>
</dbReference>
<sequence>MKDAFNDQFAKLVDKYNLSSSNDDKFEEYSSQVKSLKDKIKQLELENSDYKAQIAKVSNQDENLLKRNMELTKEINKLNEYIKFLDSNFQEMYDTWLEDQHQRQKLIQRIQDMKLETVKTSRRKPPTRSTSPQKVQLSPYKLSPPRTSPLKSIINEDTTELLRFS</sequence>
<organism evidence="3 4">
    <name type="scientific">Cyberlindnera jadinii (strain ATCC 18201 / CBS 1600 / BCRC 20928 / JCM 3617 / NBRC 0987 / NRRL Y-1542)</name>
    <name type="common">Torula yeast</name>
    <name type="synonym">Candida utilis</name>
    <dbReference type="NCBI Taxonomy" id="983966"/>
    <lineage>
        <taxon>Eukaryota</taxon>
        <taxon>Fungi</taxon>
        <taxon>Dikarya</taxon>
        <taxon>Ascomycota</taxon>
        <taxon>Saccharomycotina</taxon>
        <taxon>Saccharomycetes</taxon>
        <taxon>Phaffomycetales</taxon>
        <taxon>Phaffomycetaceae</taxon>
        <taxon>Cyberlindnera</taxon>
    </lineage>
</organism>
<feature type="coiled-coil region" evidence="1">
    <location>
        <begin position="26"/>
        <end position="88"/>
    </location>
</feature>